<evidence type="ECO:0000256" key="1">
    <source>
        <dbReference type="ARBA" id="ARBA00008791"/>
    </source>
</evidence>
<comment type="similarity">
    <text evidence="1">Belongs to the universal stress protein A family.</text>
</comment>
<dbReference type="PRINTS" id="PR01438">
    <property type="entry name" value="UNVRSLSTRESS"/>
</dbReference>
<gene>
    <name evidence="3" type="ORF">FSC37_18015</name>
</gene>
<evidence type="ECO:0000313" key="3">
    <source>
        <dbReference type="EMBL" id="TXC66972.1"/>
    </source>
</evidence>
<organism evidence="3 4">
    <name type="scientific">Piscinibacter aquaticus</name>
    <dbReference type="NCBI Taxonomy" id="392597"/>
    <lineage>
        <taxon>Bacteria</taxon>
        <taxon>Pseudomonadati</taxon>
        <taxon>Pseudomonadota</taxon>
        <taxon>Betaproteobacteria</taxon>
        <taxon>Burkholderiales</taxon>
        <taxon>Sphaerotilaceae</taxon>
        <taxon>Piscinibacter</taxon>
    </lineage>
</organism>
<feature type="domain" description="UspA" evidence="2">
    <location>
        <begin position="2"/>
        <end position="140"/>
    </location>
</feature>
<dbReference type="InterPro" id="IPR006016">
    <property type="entry name" value="UspA"/>
</dbReference>
<dbReference type="PANTHER" id="PTHR46268">
    <property type="entry name" value="STRESS RESPONSE PROTEIN NHAX"/>
    <property type="match status" value="1"/>
</dbReference>
<dbReference type="SUPFAM" id="SSF52402">
    <property type="entry name" value="Adenine nucleotide alpha hydrolases-like"/>
    <property type="match status" value="1"/>
</dbReference>
<dbReference type="InterPro" id="IPR014729">
    <property type="entry name" value="Rossmann-like_a/b/a_fold"/>
</dbReference>
<dbReference type="CDD" id="cd00293">
    <property type="entry name" value="USP-like"/>
    <property type="match status" value="1"/>
</dbReference>
<evidence type="ECO:0000313" key="4">
    <source>
        <dbReference type="Proteomes" id="UP000321832"/>
    </source>
</evidence>
<dbReference type="EMBL" id="VOPW01000001">
    <property type="protein sequence ID" value="TXC66972.1"/>
    <property type="molecule type" value="Genomic_DNA"/>
</dbReference>
<dbReference type="Gene3D" id="3.40.50.620">
    <property type="entry name" value="HUPs"/>
    <property type="match status" value="1"/>
</dbReference>
<accession>A0A5C6U1V9</accession>
<comment type="caution">
    <text evidence="3">The sequence shown here is derived from an EMBL/GenBank/DDBJ whole genome shotgun (WGS) entry which is preliminary data.</text>
</comment>
<dbReference type="Pfam" id="PF00582">
    <property type="entry name" value="Usp"/>
    <property type="match status" value="1"/>
</dbReference>
<proteinExistence type="inferred from homology"/>
<name>A0A5C6U1V9_9BURK</name>
<reference evidence="3 4" key="1">
    <citation type="submission" date="2019-08" db="EMBL/GenBank/DDBJ databases">
        <authorList>
            <person name="Khan S.A."/>
            <person name="Jeon C.O."/>
            <person name="Jeong S.E."/>
        </authorList>
    </citation>
    <scope>NUCLEOTIDE SEQUENCE [LARGE SCALE GENOMIC DNA]</scope>
    <source>
        <strain evidence="4">IMCC1728</strain>
    </source>
</reference>
<sequence length="143" mass="14926">MKILVPVDGSAESLAAVRHALQLIRSGLKSSLLLANVQEPAGLYELLRVHDAEAIARIAREAGEHLLADAAAMCVAAGVDHEIEVARGEPIHALLDIAEDEGCTMIVVGAHGKGESEGRRLGSVAHALLHDAALPVTVVRVAQ</sequence>
<evidence type="ECO:0000259" key="2">
    <source>
        <dbReference type="Pfam" id="PF00582"/>
    </source>
</evidence>
<dbReference type="PANTHER" id="PTHR46268:SF6">
    <property type="entry name" value="UNIVERSAL STRESS PROTEIN UP12"/>
    <property type="match status" value="1"/>
</dbReference>
<keyword evidence="4" id="KW-1185">Reference proteome</keyword>
<dbReference type="AlphaFoldDB" id="A0A5C6U1V9"/>
<dbReference type="InterPro" id="IPR006015">
    <property type="entry name" value="Universal_stress_UspA"/>
</dbReference>
<dbReference type="Proteomes" id="UP000321832">
    <property type="component" value="Unassembled WGS sequence"/>
</dbReference>
<protein>
    <submittedName>
        <fullName evidence="3">Universal stress protein</fullName>
    </submittedName>
</protein>